<dbReference type="EMBL" id="HBUF01297786">
    <property type="protein sequence ID" value="CAG6690485.1"/>
    <property type="molecule type" value="Transcribed_RNA"/>
</dbReference>
<dbReference type="AlphaFoldDB" id="A0A8D8XDD5"/>
<evidence type="ECO:0000256" key="6">
    <source>
        <dbReference type="ARBA" id="ARBA00022989"/>
    </source>
</evidence>
<evidence type="ECO:0000256" key="3">
    <source>
        <dbReference type="ARBA" id="ARBA00022448"/>
    </source>
</evidence>
<dbReference type="PANTHER" id="PTHR11690">
    <property type="entry name" value="AMILORIDE-SENSITIVE SODIUM CHANNEL-RELATED"/>
    <property type="match status" value="1"/>
</dbReference>
<proteinExistence type="inferred from homology"/>
<keyword evidence="9" id="KW-0472">Membrane</keyword>
<evidence type="ECO:0000256" key="8">
    <source>
        <dbReference type="ARBA" id="ARBA00023065"/>
    </source>
</evidence>
<name>A0A8D8XDD5_9HEMI</name>
<evidence type="ECO:0000256" key="5">
    <source>
        <dbReference type="ARBA" id="ARBA00022692"/>
    </source>
</evidence>
<organism evidence="13">
    <name type="scientific">Cacopsylla melanoneura</name>
    <dbReference type="NCBI Taxonomy" id="428564"/>
    <lineage>
        <taxon>Eukaryota</taxon>
        <taxon>Metazoa</taxon>
        <taxon>Ecdysozoa</taxon>
        <taxon>Arthropoda</taxon>
        <taxon>Hexapoda</taxon>
        <taxon>Insecta</taxon>
        <taxon>Pterygota</taxon>
        <taxon>Neoptera</taxon>
        <taxon>Paraneoptera</taxon>
        <taxon>Hemiptera</taxon>
        <taxon>Sternorrhyncha</taxon>
        <taxon>Psylloidea</taxon>
        <taxon>Psyllidae</taxon>
        <taxon>Psyllinae</taxon>
        <taxon>Cacopsylla</taxon>
    </lineage>
</organism>
<evidence type="ECO:0000256" key="12">
    <source>
        <dbReference type="RuleBase" id="RU000679"/>
    </source>
</evidence>
<keyword evidence="7" id="KW-0915">Sodium</keyword>
<dbReference type="GO" id="GO:0005886">
    <property type="term" value="C:plasma membrane"/>
    <property type="evidence" value="ECO:0007669"/>
    <property type="project" value="TreeGrafter"/>
</dbReference>
<evidence type="ECO:0000256" key="10">
    <source>
        <dbReference type="ARBA" id="ARBA00023201"/>
    </source>
</evidence>
<dbReference type="Pfam" id="PF00858">
    <property type="entry name" value="ASC"/>
    <property type="match status" value="1"/>
</dbReference>
<keyword evidence="6" id="KW-1133">Transmembrane helix</keyword>
<keyword evidence="11 12" id="KW-0407">Ion channel</keyword>
<evidence type="ECO:0000256" key="2">
    <source>
        <dbReference type="ARBA" id="ARBA00007193"/>
    </source>
</evidence>
<dbReference type="InterPro" id="IPR001873">
    <property type="entry name" value="ENaC"/>
</dbReference>
<keyword evidence="4 12" id="KW-0894">Sodium channel</keyword>
<sequence length="108" mass="12541">MYQNTILDMITLISFQLLLQNPVETPKLAAFGELISPGRESLIVIKPIINKSSPNIASSEPELRQCLFNKERTLRFYRHYTQRNCILECEANFTLSFCQCVMYFMPSK</sequence>
<keyword evidence="3 12" id="KW-0813">Transport</keyword>
<reference evidence="13" key="1">
    <citation type="submission" date="2021-05" db="EMBL/GenBank/DDBJ databases">
        <authorList>
            <person name="Alioto T."/>
            <person name="Alioto T."/>
            <person name="Gomez Garrido J."/>
        </authorList>
    </citation>
    <scope>NUCLEOTIDE SEQUENCE</scope>
</reference>
<evidence type="ECO:0000256" key="11">
    <source>
        <dbReference type="ARBA" id="ARBA00023303"/>
    </source>
</evidence>
<evidence type="ECO:0000256" key="9">
    <source>
        <dbReference type="ARBA" id="ARBA00023136"/>
    </source>
</evidence>
<protein>
    <submittedName>
        <fullName evidence="13">Pickpocket protein 28</fullName>
    </submittedName>
</protein>
<keyword evidence="5 12" id="KW-0812">Transmembrane</keyword>
<dbReference type="PANTHER" id="PTHR11690:SF243">
    <property type="entry name" value="PICKPOCKET 12-RELATED"/>
    <property type="match status" value="1"/>
</dbReference>
<comment type="subcellular location">
    <subcellularLocation>
        <location evidence="1">Membrane</location>
        <topology evidence="1">Multi-pass membrane protein</topology>
    </subcellularLocation>
</comment>
<keyword evidence="8 12" id="KW-0406">Ion transport</keyword>
<evidence type="ECO:0000313" key="13">
    <source>
        <dbReference type="EMBL" id="CAG6690485.1"/>
    </source>
</evidence>
<evidence type="ECO:0000256" key="1">
    <source>
        <dbReference type="ARBA" id="ARBA00004141"/>
    </source>
</evidence>
<comment type="similarity">
    <text evidence="2 12">Belongs to the amiloride-sensitive sodium channel (TC 1.A.6) family.</text>
</comment>
<dbReference type="Gene3D" id="1.10.287.820">
    <property type="entry name" value="Acid-sensing ion channel domain"/>
    <property type="match status" value="1"/>
</dbReference>
<keyword evidence="10 12" id="KW-0739">Sodium transport</keyword>
<evidence type="ECO:0000256" key="4">
    <source>
        <dbReference type="ARBA" id="ARBA00022461"/>
    </source>
</evidence>
<dbReference type="GO" id="GO:0015280">
    <property type="term" value="F:ligand-gated sodium channel activity"/>
    <property type="evidence" value="ECO:0007669"/>
    <property type="project" value="TreeGrafter"/>
</dbReference>
<evidence type="ECO:0000256" key="7">
    <source>
        <dbReference type="ARBA" id="ARBA00023053"/>
    </source>
</evidence>
<accession>A0A8D8XDD5</accession>